<evidence type="ECO:0008006" key="5">
    <source>
        <dbReference type="Google" id="ProtNLM"/>
    </source>
</evidence>
<dbReference type="EMBL" id="OB792792">
    <property type="protein sequence ID" value="CAD7424464.1"/>
    <property type="molecule type" value="Genomic_DNA"/>
</dbReference>
<evidence type="ECO:0000259" key="3">
    <source>
        <dbReference type="Pfam" id="PF14746"/>
    </source>
</evidence>
<organism evidence="4">
    <name type="scientific">Timema monikensis</name>
    <dbReference type="NCBI Taxonomy" id="170555"/>
    <lineage>
        <taxon>Eukaryota</taxon>
        <taxon>Metazoa</taxon>
        <taxon>Ecdysozoa</taxon>
        <taxon>Arthropoda</taxon>
        <taxon>Hexapoda</taxon>
        <taxon>Insecta</taxon>
        <taxon>Pterygota</taxon>
        <taxon>Neoptera</taxon>
        <taxon>Polyneoptera</taxon>
        <taxon>Phasmatodea</taxon>
        <taxon>Timematodea</taxon>
        <taxon>Timematoidea</taxon>
        <taxon>Timematidae</taxon>
        <taxon>Timema</taxon>
    </lineage>
</organism>
<reference evidence="4" key="1">
    <citation type="submission" date="2020-11" db="EMBL/GenBank/DDBJ databases">
        <authorList>
            <person name="Tran Van P."/>
        </authorList>
    </citation>
    <scope>NUCLEOTIDE SEQUENCE</scope>
</reference>
<dbReference type="AlphaFoldDB" id="A0A7R9E1K0"/>
<evidence type="ECO:0000259" key="1">
    <source>
        <dbReference type="Pfam" id="PF14744"/>
    </source>
</evidence>
<dbReference type="GO" id="GO:0007032">
    <property type="term" value="P:endosome organization"/>
    <property type="evidence" value="ECO:0007669"/>
    <property type="project" value="TreeGrafter"/>
</dbReference>
<name>A0A7R9E1K0_9NEOP</name>
<dbReference type="Pfam" id="PF14746">
    <property type="entry name" value="WASH-7_C"/>
    <property type="match status" value="1"/>
</dbReference>
<dbReference type="InterPro" id="IPR028191">
    <property type="entry name" value="WASH-4_N"/>
</dbReference>
<dbReference type="GO" id="GO:0016197">
    <property type="term" value="P:endosomal transport"/>
    <property type="evidence" value="ECO:0007669"/>
    <property type="project" value="TreeGrafter"/>
</dbReference>
<dbReference type="Pfam" id="PF14745">
    <property type="entry name" value="WASH-4_N"/>
    <property type="match status" value="1"/>
</dbReference>
<dbReference type="PANTHER" id="PTHR31409:SF0">
    <property type="entry name" value="WASH COMPLEX SUBUNIT 4"/>
    <property type="match status" value="1"/>
</dbReference>
<evidence type="ECO:0000313" key="4">
    <source>
        <dbReference type="EMBL" id="CAD7424464.1"/>
    </source>
</evidence>
<dbReference type="GO" id="GO:0005768">
    <property type="term" value="C:endosome"/>
    <property type="evidence" value="ECO:0007669"/>
    <property type="project" value="TreeGrafter"/>
</dbReference>
<feature type="domain" description="WASH complex subunit 4 N-terminal" evidence="2">
    <location>
        <begin position="28"/>
        <end position="594"/>
    </location>
</feature>
<gene>
    <name evidence="4" type="ORF">TMSB3V08_LOCUS1409</name>
</gene>
<feature type="domain" description="WASH complex subunit 7 central" evidence="1">
    <location>
        <begin position="595"/>
        <end position="938"/>
    </location>
</feature>
<dbReference type="PANTHER" id="PTHR31409">
    <property type="entry name" value="WASH COMPLEX SUBUNIT 4"/>
    <property type="match status" value="1"/>
</dbReference>
<dbReference type="InterPro" id="IPR028283">
    <property type="entry name" value="WASH-7_C"/>
</dbReference>
<protein>
    <recommendedName>
        <fullName evidence="5">WASH complex subunit 4</fullName>
    </recommendedName>
</protein>
<sequence>MGGTDWDFDRSEDESQKVVGEIQLRMYGQFLEKYSLQLQEIKDALENNKKDFWDMSIDPASLQLASHEHTTILELINTDNKVLNKVLIVFSTLCAEVKFLVSEVKTKYFDMILFYGEGSEENIEDEVTQLSHFLPHLQELCCFVKRCEEIAAQMIHQLDALYSTSKESTQVMNARDVHFQDVFGHLGALLVVLVTLDEALYNQTLIHDHWKIYKQTVKSMSHNPTIFGIDKEKLKFFEKLLVNIESRLLTGKIFQRAVEQSFTAIKIDVGKNVLLAEELHLYLKISLNTLESKFTEQLDFESAELWVKLSSLYILNFNLFGTSDKRMNKQLLEFSKKIPSVTLYGNVLWYPEHFLVTHLPHMNKLIDKKAQQSSVLNQQNYLQQKSQSLQKDTQTFIIQICFWTVQLESTLQQESSSLKLEDLNQRCDLFLQGVQYASNISQLLKTITNLHVSLAKPIMKTAVIALCKLVELLKGIEHTYHRNYTSISESINHVVQHLTFRILTIVGATKKSLIQDKHYSEKHLDILSSLVLVEKVLHGPGTKERRLIARLALSAANQIRIFREDELSALNSILYKLDMMCDIQEKLADACNCSFFYWHRIILPAYFSNIYEMKVDLHRLEFMFNALHDCLMAIDRSKHSLSPDVLKECFKNEIFIYFEKQVLKPLCQEVETNLRLHVHSHLQLDDRNPFRGAIQDCSPFLTLKPLRFFNNYINIKAYVEHYLNQTFYNLTTVALHDWKTYGEMRSLARYKYGIVTVEDHLPSQTLEQGLDVLEIMRNINIFVSKYLYNLNNQIFVEQSSNNKHLNTINIRHVANSIRTHGIGIMNTTVNFTYQFLRKEFLIFSQFMFDEHIKSRLMKDFRFFRENKVQLDQKYSYERADKFNKGIRKLGLAADGKSYLDQFRMLISHIGNAMGYVRMIRSGGLHCCSNAIRFIPDLEDIVEFKELCTQDNLSNVSTEAGAQLDHVIDNLVRNFTEGTEYFKPANNCQFQAESQNSPLETAAMRNGNPMTMRREDMPVYKSPVPPSRFENKIDVLVVTHLLVDVFAPSFRDSANMHLRNFYIIVPPLTINFVEHSITCKEKLSKKNKVGAAFTDDGFAMGIAYILNLLDQCEMFDSLHWFQSVQEKCIQDKMHVKKQKSLASKDDEKLQQAMTLTARRLDMHQQSTKNITSLTLLGNENGVITLLTLLGDKTGVVTFANVSKVTKLVSSPH</sequence>
<dbReference type="Pfam" id="PF14744">
    <property type="entry name" value="WASH-7_mid"/>
    <property type="match status" value="1"/>
</dbReference>
<dbReference type="GO" id="GO:0071203">
    <property type="term" value="C:WASH complex"/>
    <property type="evidence" value="ECO:0007669"/>
    <property type="project" value="InterPro"/>
</dbReference>
<dbReference type="InterPro" id="IPR028282">
    <property type="entry name" value="WASH-7_central"/>
</dbReference>
<evidence type="ECO:0000259" key="2">
    <source>
        <dbReference type="Pfam" id="PF14745"/>
    </source>
</evidence>
<dbReference type="InterPro" id="IPR027307">
    <property type="entry name" value="WASH7"/>
</dbReference>
<feature type="domain" description="WASH complex subunit 7 C-terminal" evidence="3">
    <location>
        <begin position="1039"/>
        <end position="1165"/>
    </location>
</feature>
<proteinExistence type="predicted"/>
<accession>A0A7R9E1K0</accession>